<evidence type="ECO:0000259" key="6">
    <source>
        <dbReference type="Pfam" id="PF17681"/>
    </source>
</evidence>
<sequence>MMQELLLALLGCDGPIFISSKSHYQIQNGVFSNWEEPLLSRVLELASHYSELLSFCNRCSQGKGRYETALAAAISDAVQPYKRAVVELERSVLKDESLSVTHVMTMLQPHAPLLSFLAGLVRDVEEGDVHGCKILEIVHQECRSAVHDTALMNRIEQSVHGVLYDQLTHWLLYGALLDPYKEFFLQPKDCEDSVVGLEPDLLPSHLPAALALAILFVGHAVRDFEAGRSKSSSA</sequence>
<dbReference type="GO" id="GO:0051225">
    <property type="term" value="P:spindle assembly"/>
    <property type="evidence" value="ECO:0007669"/>
    <property type="project" value="TreeGrafter"/>
</dbReference>
<dbReference type="OrthoDB" id="78652at2759"/>
<dbReference type="KEGG" id="hazt:108676946"/>
<organism evidence="7 8">
    <name type="scientific">Hyalella azteca</name>
    <name type="common">Amphipod</name>
    <dbReference type="NCBI Taxonomy" id="294128"/>
    <lineage>
        <taxon>Eukaryota</taxon>
        <taxon>Metazoa</taxon>
        <taxon>Ecdysozoa</taxon>
        <taxon>Arthropoda</taxon>
        <taxon>Crustacea</taxon>
        <taxon>Multicrustacea</taxon>
        <taxon>Malacostraca</taxon>
        <taxon>Eumalacostraca</taxon>
        <taxon>Peracarida</taxon>
        <taxon>Amphipoda</taxon>
        <taxon>Senticaudata</taxon>
        <taxon>Talitrida</taxon>
        <taxon>Talitroidea</taxon>
        <taxon>Hyalellidae</taxon>
        <taxon>Hyalella</taxon>
    </lineage>
</organism>
<feature type="non-terminal residue" evidence="8">
    <location>
        <position position="234"/>
    </location>
</feature>
<gene>
    <name evidence="8" type="primary">LOC108676946</name>
</gene>
<dbReference type="GO" id="GO:0000930">
    <property type="term" value="C:gamma-tubulin complex"/>
    <property type="evidence" value="ECO:0007669"/>
    <property type="project" value="TreeGrafter"/>
</dbReference>
<keyword evidence="7" id="KW-1185">Reference proteome</keyword>
<dbReference type="GO" id="GO:0051011">
    <property type="term" value="F:microtubule minus-end binding"/>
    <property type="evidence" value="ECO:0007669"/>
    <property type="project" value="TreeGrafter"/>
</dbReference>
<dbReference type="AlphaFoldDB" id="A0A8B7P3H3"/>
<proteinExistence type="inferred from homology"/>
<dbReference type="PANTHER" id="PTHR19302:SF27">
    <property type="entry name" value="GAMMA-TUBULIN COMPLEX COMPONENT 4"/>
    <property type="match status" value="1"/>
</dbReference>
<comment type="subcellular location">
    <subcellularLocation>
        <location evidence="1 5">Cytoplasm</location>
        <location evidence="1 5">Cytoskeleton</location>
        <location evidence="1 5">Microtubule organizing center</location>
    </subcellularLocation>
</comment>
<evidence type="ECO:0000256" key="2">
    <source>
        <dbReference type="ARBA" id="ARBA00022490"/>
    </source>
</evidence>
<accession>A0A8B7P3H3</accession>
<protein>
    <recommendedName>
        <fullName evidence="5">Gamma-tubulin complex component</fullName>
    </recommendedName>
</protein>
<dbReference type="GO" id="GO:0005874">
    <property type="term" value="C:microtubule"/>
    <property type="evidence" value="ECO:0007669"/>
    <property type="project" value="UniProtKB-KW"/>
</dbReference>
<dbReference type="Pfam" id="PF17681">
    <property type="entry name" value="GCP_N_terminal"/>
    <property type="match status" value="1"/>
</dbReference>
<dbReference type="Proteomes" id="UP000694843">
    <property type="component" value="Unplaced"/>
</dbReference>
<dbReference type="InterPro" id="IPR007259">
    <property type="entry name" value="GCP"/>
</dbReference>
<evidence type="ECO:0000313" key="7">
    <source>
        <dbReference type="Proteomes" id="UP000694843"/>
    </source>
</evidence>
<dbReference type="GO" id="GO:0043015">
    <property type="term" value="F:gamma-tubulin binding"/>
    <property type="evidence" value="ECO:0007669"/>
    <property type="project" value="InterPro"/>
</dbReference>
<dbReference type="GO" id="GO:0000922">
    <property type="term" value="C:spindle pole"/>
    <property type="evidence" value="ECO:0007669"/>
    <property type="project" value="InterPro"/>
</dbReference>
<dbReference type="InterPro" id="IPR041470">
    <property type="entry name" value="GCP_N"/>
</dbReference>
<keyword evidence="3 5" id="KW-0493">Microtubule</keyword>
<evidence type="ECO:0000313" key="8">
    <source>
        <dbReference type="RefSeq" id="XP_018020593.1"/>
    </source>
</evidence>
<dbReference type="PANTHER" id="PTHR19302">
    <property type="entry name" value="GAMMA TUBULIN COMPLEX PROTEIN"/>
    <property type="match status" value="1"/>
</dbReference>
<dbReference type="RefSeq" id="XP_018020593.1">
    <property type="nucleotide sequence ID" value="XM_018165104.2"/>
</dbReference>
<name>A0A8B7P3H3_HYAAZ</name>
<dbReference type="GO" id="GO:0051321">
    <property type="term" value="P:meiotic cell cycle"/>
    <property type="evidence" value="ECO:0007669"/>
    <property type="project" value="TreeGrafter"/>
</dbReference>
<dbReference type="CTD" id="34441"/>
<evidence type="ECO:0000256" key="1">
    <source>
        <dbReference type="ARBA" id="ARBA00004267"/>
    </source>
</evidence>
<reference evidence="8" key="1">
    <citation type="submission" date="2025-08" db="UniProtKB">
        <authorList>
            <consortium name="RefSeq"/>
        </authorList>
    </citation>
    <scope>IDENTIFICATION</scope>
</reference>
<dbReference type="GO" id="GO:0007020">
    <property type="term" value="P:microtubule nucleation"/>
    <property type="evidence" value="ECO:0007669"/>
    <property type="project" value="InterPro"/>
</dbReference>
<feature type="domain" description="Gamma tubulin complex component protein N-terminal" evidence="6">
    <location>
        <begin position="3"/>
        <end position="222"/>
    </location>
</feature>
<evidence type="ECO:0000256" key="4">
    <source>
        <dbReference type="ARBA" id="ARBA00023212"/>
    </source>
</evidence>
<dbReference type="GO" id="GO:0000278">
    <property type="term" value="P:mitotic cell cycle"/>
    <property type="evidence" value="ECO:0007669"/>
    <property type="project" value="TreeGrafter"/>
</dbReference>
<evidence type="ECO:0000256" key="3">
    <source>
        <dbReference type="ARBA" id="ARBA00022701"/>
    </source>
</evidence>
<dbReference type="GeneID" id="108676946"/>
<evidence type="ECO:0000256" key="5">
    <source>
        <dbReference type="RuleBase" id="RU363050"/>
    </source>
</evidence>
<keyword evidence="4 5" id="KW-0206">Cytoskeleton</keyword>
<comment type="similarity">
    <text evidence="5">Belongs to the TUBGCP family.</text>
</comment>
<dbReference type="GO" id="GO:0031122">
    <property type="term" value="P:cytoplasmic microtubule organization"/>
    <property type="evidence" value="ECO:0007669"/>
    <property type="project" value="TreeGrafter"/>
</dbReference>
<keyword evidence="2 5" id="KW-0963">Cytoplasm</keyword>